<evidence type="ECO:0000256" key="1">
    <source>
        <dbReference type="ARBA" id="ARBA00005046"/>
    </source>
</evidence>
<dbReference type="Pfam" id="PF02391">
    <property type="entry name" value="MoaE"/>
    <property type="match status" value="1"/>
</dbReference>
<evidence type="ECO:0000313" key="4">
    <source>
        <dbReference type="EMBL" id="ANC29612.1"/>
    </source>
</evidence>
<dbReference type="SUPFAM" id="SSF53218">
    <property type="entry name" value="Molybdenum cofactor biosynthesis proteins"/>
    <property type="match status" value="1"/>
</dbReference>
<dbReference type="RefSeq" id="WP_068200003.1">
    <property type="nucleotide sequence ID" value="NZ_CP014209.1"/>
</dbReference>
<proteinExistence type="predicted"/>
<dbReference type="InterPro" id="IPR001453">
    <property type="entry name" value="MoaB/Mog_dom"/>
</dbReference>
<dbReference type="SUPFAM" id="SSF54690">
    <property type="entry name" value="Molybdopterin synthase subunit MoaE"/>
    <property type="match status" value="1"/>
</dbReference>
<dbReference type="NCBIfam" id="TIGR00177">
    <property type="entry name" value="molyb_syn"/>
    <property type="match status" value="1"/>
</dbReference>
<dbReference type="STRING" id="1300344.I598_0012"/>
<dbReference type="OrthoDB" id="9794429at2"/>
<evidence type="ECO:0000256" key="2">
    <source>
        <dbReference type="ARBA" id="ARBA00023150"/>
    </source>
</evidence>
<keyword evidence="2" id="KW-0501">Molybdenum cofactor biosynthesis</keyword>
<dbReference type="Gene3D" id="3.90.1170.40">
    <property type="entry name" value="Molybdopterin biosynthesis MoaE subunit"/>
    <property type="match status" value="1"/>
</dbReference>
<dbReference type="PANTHER" id="PTHR43764">
    <property type="entry name" value="MOLYBDENUM COFACTOR BIOSYNTHESIS"/>
    <property type="match status" value="1"/>
</dbReference>
<name>A0A168E4L9_9MICO</name>
<dbReference type="InterPro" id="IPR036425">
    <property type="entry name" value="MoaB/Mog-like_dom_sf"/>
</dbReference>
<dbReference type="Pfam" id="PF00994">
    <property type="entry name" value="MoCF_biosynth"/>
    <property type="match status" value="1"/>
</dbReference>
<dbReference type="InterPro" id="IPR003448">
    <property type="entry name" value="Mopterin_biosynth_MoaE"/>
</dbReference>
<dbReference type="InterPro" id="IPR036563">
    <property type="entry name" value="MoaE_sf"/>
</dbReference>
<dbReference type="AlphaFoldDB" id="A0A168E4L9"/>
<dbReference type="EMBL" id="CP014209">
    <property type="protein sequence ID" value="ANC29612.1"/>
    <property type="molecule type" value="Genomic_DNA"/>
</dbReference>
<comment type="pathway">
    <text evidence="1">Cofactor biosynthesis; molybdopterin biosynthesis.</text>
</comment>
<evidence type="ECO:0000259" key="3">
    <source>
        <dbReference type="SMART" id="SM00852"/>
    </source>
</evidence>
<gene>
    <name evidence="4" type="primary">moaE1</name>
    <name evidence="4" type="ORF">I598_0012</name>
</gene>
<dbReference type="KEGG" id="ido:I598_0012"/>
<dbReference type="SMART" id="SM00852">
    <property type="entry name" value="MoCF_biosynth"/>
    <property type="match status" value="1"/>
</dbReference>
<evidence type="ECO:0000313" key="5">
    <source>
        <dbReference type="Proteomes" id="UP000076794"/>
    </source>
</evidence>
<keyword evidence="4" id="KW-0808">Transferase</keyword>
<dbReference type="CDD" id="cd00886">
    <property type="entry name" value="MogA_MoaB"/>
    <property type="match status" value="1"/>
</dbReference>
<dbReference type="GO" id="GO:0030366">
    <property type="term" value="F:molybdopterin synthase activity"/>
    <property type="evidence" value="ECO:0007669"/>
    <property type="project" value="UniProtKB-EC"/>
</dbReference>
<sequence>MSGHPAEHGEPGAAAARGRVAAVVVASDRAAAGVYADRSGPAAADWFTARGWQVLPVVVVPDGEPVRDALLDLLDGAAPPDVVVTSGGTGIAPSDATPEATLAVLDREVPGVAELVRARSLAPTDHTKKAVPAAALSRGVAGIAGRTLVVNLPGSVGGVLDGLDALADVLPHAVDQLAGHDHPPAPRGSTSGVEVVPPGYVLDAGGTTSASASASSAGAATVLRADVVDTPLDTLHGELAALVRDDACGAVATFVGHVRDHDEGRGVTALHYEAHPDASAVLRSVAQRVARRVAATTGDRVRVAVVHRYGALAVGDVAVVAAVASGHRQAAFTCAADLVEELKAEVPIWKEQGFDDGTSEWVGSLG</sequence>
<dbReference type="GO" id="GO:0006777">
    <property type="term" value="P:Mo-molybdopterin cofactor biosynthetic process"/>
    <property type="evidence" value="ECO:0007669"/>
    <property type="project" value="UniProtKB-KW"/>
</dbReference>
<dbReference type="Proteomes" id="UP000076794">
    <property type="component" value="Chromosome"/>
</dbReference>
<feature type="domain" description="MoaB/Mog" evidence="3">
    <location>
        <begin position="22"/>
        <end position="173"/>
    </location>
</feature>
<protein>
    <submittedName>
        <fullName evidence="4">Molybdopterin synthase catalytic subunit 1</fullName>
        <ecNumber evidence="4">2.8.1.12</ecNumber>
    </submittedName>
</protein>
<dbReference type="PATRIC" id="fig|1300344.3.peg.12"/>
<dbReference type="InterPro" id="IPR051920">
    <property type="entry name" value="MPT_Adenylyltrnsfr/MoaC-Rel"/>
</dbReference>
<dbReference type="PANTHER" id="PTHR43764:SF1">
    <property type="entry name" value="MOLYBDOPTERIN MOLYBDOTRANSFERASE"/>
    <property type="match status" value="1"/>
</dbReference>
<dbReference type="CDD" id="cd00756">
    <property type="entry name" value="MoaE"/>
    <property type="match status" value="1"/>
</dbReference>
<organism evidence="4 5">
    <name type="scientific">Isoptericola dokdonensis DS-3</name>
    <dbReference type="NCBI Taxonomy" id="1300344"/>
    <lineage>
        <taxon>Bacteria</taxon>
        <taxon>Bacillati</taxon>
        <taxon>Actinomycetota</taxon>
        <taxon>Actinomycetes</taxon>
        <taxon>Micrococcales</taxon>
        <taxon>Promicromonosporaceae</taxon>
        <taxon>Isoptericola</taxon>
    </lineage>
</organism>
<keyword evidence="5" id="KW-1185">Reference proteome</keyword>
<dbReference type="Gene3D" id="3.40.980.10">
    <property type="entry name" value="MoaB/Mog-like domain"/>
    <property type="match status" value="1"/>
</dbReference>
<reference evidence="4 5" key="1">
    <citation type="submission" date="2016-01" db="EMBL/GenBank/DDBJ databases">
        <title>Complete genome sequence of a soil Actinobacterium, Isoptericola dokdonensis DS-3.</title>
        <authorList>
            <person name="Kwon S.-K."/>
            <person name="Kim J.F."/>
        </authorList>
    </citation>
    <scope>NUCLEOTIDE SEQUENCE [LARGE SCALE GENOMIC DNA]</scope>
    <source>
        <strain evidence="4 5">DS-3</strain>
    </source>
</reference>
<dbReference type="EC" id="2.8.1.12" evidence="4"/>
<accession>A0A168E4L9</accession>